<evidence type="ECO:0000313" key="1">
    <source>
        <dbReference type="Proteomes" id="UP000887580"/>
    </source>
</evidence>
<dbReference type="WBParaSite" id="PS1159_v2.g5860.t1">
    <property type="protein sequence ID" value="PS1159_v2.g5860.t1"/>
    <property type="gene ID" value="PS1159_v2.g5860"/>
</dbReference>
<sequence>FRASETEPDLFASNNMGNNKGVDSIAGIGRFSKLLNSLRSAKQDPEQWQYQPNFLMPPETNIAQRQLQQSLMQADQLLWKRRSRASLRRHQDIRNMAVRELFDTERTFVESLEYLVQKYMRPLKQPLECTLIDADLVDKIFYKIPEILAHHQVLYAALSSRLEFLQNDTVIGDVLLAHV</sequence>
<dbReference type="Proteomes" id="UP000887580">
    <property type="component" value="Unplaced"/>
</dbReference>
<evidence type="ECO:0000313" key="2">
    <source>
        <dbReference type="WBParaSite" id="PS1159_v2.g5860.t1"/>
    </source>
</evidence>
<reference evidence="2" key="1">
    <citation type="submission" date="2022-11" db="UniProtKB">
        <authorList>
            <consortium name="WormBaseParasite"/>
        </authorList>
    </citation>
    <scope>IDENTIFICATION</scope>
</reference>
<accession>A0AC35GKL6</accession>
<protein>
    <submittedName>
        <fullName evidence="2">DH domain-containing protein</fullName>
    </submittedName>
</protein>
<organism evidence="1 2">
    <name type="scientific">Panagrolaimus sp. PS1159</name>
    <dbReference type="NCBI Taxonomy" id="55785"/>
    <lineage>
        <taxon>Eukaryota</taxon>
        <taxon>Metazoa</taxon>
        <taxon>Ecdysozoa</taxon>
        <taxon>Nematoda</taxon>
        <taxon>Chromadorea</taxon>
        <taxon>Rhabditida</taxon>
        <taxon>Tylenchina</taxon>
        <taxon>Panagrolaimomorpha</taxon>
        <taxon>Panagrolaimoidea</taxon>
        <taxon>Panagrolaimidae</taxon>
        <taxon>Panagrolaimus</taxon>
    </lineage>
</organism>
<name>A0AC35GKL6_9BILA</name>
<proteinExistence type="predicted"/>